<sequence>MSAVSDHLLVLCLQSLTISCYKSAVSLTIYCSMSAVSDH</sequence>
<evidence type="ECO:0000313" key="2">
    <source>
        <dbReference type="Proteomes" id="UP001162483"/>
    </source>
</evidence>
<organism evidence="1 2">
    <name type="scientific">Staurois parvus</name>
    <dbReference type="NCBI Taxonomy" id="386267"/>
    <lineage>
        <taxon>Eukaryota</taxon>
        <taxon>Metazoa</taxon>
        <taxon>Chordata</taxon>
        <taxon>Craniata</taxon>
        <taxon>Vertebrata</taxon>
        <taxon>Euteleostomi</taxon>
        <taxon>Amphibia</taxon>
        <taxon>Batrachia</taxon>
        <taxon>Anura</taxon>
        <taxon>Neobatrachia</taxon>
        <taxon>Ranoidea</taxon>
        <taxon>Ranidae</taxon>
        <taxon>Staurois</taxon>
    </lineage>
</organism>
<name>A0ABN9B8U7_9NEOB</name>
<comment type="caution">
    <text evidence="1">The sequence shown here is derived from an EMBL/GenBank/DDBJ whole genome shotgun (WGS) entry which is preliminary data.</text>
</comment>
<proteinExistence type="predicted"/>
<accession>A0ABN9B8U7</accession>
<dbReference type="Proteomes" id="UP001162483">
    <property type="component" value="Unassembled WGS sequence"/>
</dbReference>
<evidence type="ECO:0000313" key="1">
    <source>
        <dbReference type="EMBL" id="CAI9544009.1"/>
    </source>
</evidence>
<feature type="non-terminal residue" evidence="1">
    <location>
        <position position="39"/>
    </location>
</feature>
<reference evidence="1" key="1">
    <citation type="submission" date="2023-05" db="EMBL/GenBank/DDBJ databases">
        <authorList>
            <person name="Stuckert A."/>
        </authorList>
    </citation>
    <scope>NUCLEOTIDE SEQUENCE</scope>
</reference>
<protein>
    <submittedName>
        <fullName evidence="1">Uncharacterized protein</fullName>
    </submittedName>
</protein>
<dbReference type="EMBL" id="CATNWA010002893">
    <property type="protein sequence ID" value="CAI9544009.1"/>
    <property type="molecule type" value="Genomic_DNA"/>
</dbReference>
<keyword evidence="2" id="KW-1185">Reference proteome</keyword>
<gene>
    <name evidence="1" type="ORF">SPARVUS_LOCUS2396271</name>
</gene>